<protein>
    <submittedName>
        <fullName evidence="2">Uncharacterized protein</fullName>
    </submittedName>
</protein>
<organism evidence="2 3">
    <name type="scientific">Deinococcus aetherius</name>
    <dbReference type="NCBI Taxonomy" id="200252"/>
    <lineage>
        <taxon>Bacteria</taxon>
        <taxon>Thermotogati</taxon>
        <taxon>Deinococcota</taxon>
        <taxon>Deinococci</taxon>
        <taxon>Deinococcales</taxon>
        <taxon>Deinococcaceae</taxon>
        <taxon>Deinococcus</taxon>
    </lineage>
</organism>
<evidence type="ECO:0000313" key="2">
    <source>
        <dbReference type="EMBL" id="BDP40667.1"/>
    </source>
</evidence>
<keyword evidence="3" id="KW-1185">Reference proteome</keyword>
<evidence type="ECO:0000256" key="1">
    <source>
        <dbReference type="SAM" id="MobiDB-lite"/>
    </source>
</evidence>
<accession>A0ABN6RBD7</accession>
<proteinExistence type="predicted"/>
<reference evidence="2" key="1">
    <citation type="submission" date="2022-07" db="EMBL/GenBank/DDBJ databases">
        <title>Complete Genome Sequence of the Radioresistant Bacterium Deinococcus aetherius ST0316, Isolated from the Air Dust collected in Lower Stratosphere above Japan.</title>
        <authorList>
            <person name="Satoh K."/>
            <person name="Hagiwara K."/>
            <person name="Katsumata K."/>
            <person name="Kubo A."/>
            <person name="Yokobori S."/>
            <person name="Yamagishi A."/>
            <person name="Oono Y."/>
            <person name="Narumi I."/>
        </authorList>
    </citation>
    <scope>NUCLEOTIDE SEQUENCE</scope>
    <source>
        <strain evidence="2">ST0316</strain>
    </source>
</reference>
<dbReference type="RefSeq" id="WP_264776493.1">
    <property type="nucleotide sequence ID" value="NZ_AP026560.1"/>
</dbReference>
<dbReference type="EMBL" id="AP026560">
    <property type="protein sequence ID" value="BDP40667.1"/>
    <property type="molecule type" value="Genomic_DNA"/>
</dbReference>
<evidence type="ECO:0000313" key="3">
    <source>
        <dbReference type="Proteomes" id="UP001064971"/>
    </source>
</evidence>
<feature type="region of interest" description="Disordered" evidence="1">
    <location>
        <begin position="1"/>
        <end position="23"/>
    </location>
</feature>
<dbReference type="Proteomes" id="UP001064971">
    <property type="component" value="Chromosome"/>
</dbReference>
<feature type="compositionally biased region" description="Basic and acidic residues" evidence="1">
    <location>
        <begin position="1"/>
        <end position="11"/>
    </location>
</feature>
<gene>
    <name evidence="2" type="ORF">DAETH_06360</name>
</gene>
<sequence length="331" mass="35399">MRDEGGRREVTEPEGAGPGPTRVSLLPTVVRRALLSALLGGGAFVAVTTLSPGLAQVQGYRPTYALPAGPFTYLDLRSLQAELRRAGVGVSGPPTRPVLTFPNTSRPVVVETGEGRGEPYLSRALVRDYGSGQVYLDANTLARSLLRAGLDVRVRGWVNPELRVGKVALRLGTASRPVDAYNLYSLALAPLARELGLREPYSARWSGVRLYSTHTVRAPGGAGGVYALVSVMDVPPRALERQASPLVLAFDLARPGVDGRLHFALPYDMFHLRLTGNPGELRQGARRLAGRLGYGSAELPAPALLLRLSGGLSPRATPYTLIPRNERSVGE</sequence>
<name>A0ABN6RBD7_9DEIO</name>